<reference evidence="5 6" key="1">
    <citation type="submission" date="2009-01" db="EMBL/GenBank/DDBJ databases">
        <authorList>
            <person name="Fulton L."/>
            <person name="Clifton S."/>
            <person name="Fulton B."/>
            <person name="Xu J."/>
            <person name="Minx P."/>
            <person name="Pepin K.H."/>
            <person name="Johnson M."/>
            <person name="Bhonagiri V."/>
            <person name="Nash W.E."/>
            <person name="Mardis E.R."/>
            <person name="Wilson R.K."/>
        </authorList>
    </citation>
    <scope>NUCLEOTIDE SEQUENCE [LARGE SCALE GENOMIC DNA]</scope>
    <source>
        <strain evidence="5 6">DSM 5476</strain>
    </source>
</reference>
<dbReference type="InterPro" id="IPR037923">
    <property type="entry name" value="HTH-like"/>
</dbReference>
<dbReference type="Gene3D" id="2.60.120.10">
    <property type="entry name" value="Jelly Rolls"/>
    <property type="match status" value="1"/>
</dbReference>
<protein>
    <submittedName>
        <fullName evidence="5">Transcriptional regulator, AraC family</fullName>
    </submittedName>
</protein>
<dbReference type="PANTHER" id="PTHR43280">
    <property type="entry name" value="ARAC-FAMILY TRANSCRIPTIONAL REGULATOR"/>
    <property type="match status" value="1"/>
</dbReference>
<dbReference type="Pfam" id="PF12833">
    <property type="entry name" value="HTH_18"/>
    <property type="match status" value="1"/>
</dbReference>
<dbReference type="SUPFAM" id="SSF46689">
    <property type="entry name" value="Homeodomain-like"/>
    <property type="match status" value="1"/>
</dbReference>
<dbReference type="AlphaFoldDB" id="C0E9Q1"/>
<dbReference type="InterPro" id="IPR014710">
    <property type="entry name" value="RmlC-like_jellyroll"/>
</dbReference>
<proteinExistence type="predicted"/>
<comment type="caution">
    <text evidence="5">The sequence shown here is derived from an EMBL/GenBank/DDBJ whole genome shotgun (WGS) entry which is preliminary data.</text>
</comment>
<sequence length="333" mass="39074">MIDLSYYIKHAVDVHPVLQRDVKHQRKFNDELLTVFDEDSMFAQEEAIKIHLHPPTAVSGPVIPPEHSHDFFEIIYVYSGQFFQEINGISIVQNKGQSALLNLGAKHKVWVEHSDDIVFNILIRKSMVEQVFLQLISKNNLISSFFLNSLYGMNSKKNLLLFDQMEELDEIFCGIIREYYDRDFLYEENIIGRLVQLFSIWARIYYKRNDQEKNEITEIENDSVIKMLDYIQSHYNTVTLDDLANYLGYSRRHVSRLLKMHTNRNLSEIVNDLKIKNACIYLNNTGLPVDKISEIIGFKESSYFYKIFKKQMGCSISKYRQTLKTGNLQEKAQ</sequence>
<dbReference type="PANTHER" id="PTHR43280:SF28">
    <property type="entry name" value="HTH-TYPE TRANSCRIPTIONAL ACTIVATOR RHAS"/>
    <property type="match status" value="1"/>
</dbReference>
<dbReference type="STRING" id="537013.CLOSTMETH_00550"/>
<keyword evidence="1" id="KW-0805">Transcription regulation</keyword>
<keyword evidence="3" id="KW-0804">Transcription</keyword>
<evidence type="ECO:0000313" key="5">
    <source>
        <dbReference type="EMBL" id="EEG31816.1"/>
    </source>
</evidence>
<dbReference type="Proteomes" id="UP000003340">
    <property type="component" value="Unassembled WGS sequence"/>
</dbReference>
<evidence type="ECO:0000256" key="1">
    <source>
        <dbReference type="ARBA" id="ARBA00023015"/>
    </source>
</evidence>
<dbReference type="SUPFAM" id="SSF51215">
    <property type="entry name" value="Regulatory protein AraC"/>
    <property type="match status" value="1"/>
</dbReference>
<dbReference type="GO" id="GO:0043565">
    <property type="term" value="F:sequence-specific DNA binding"/>
    <property type="evidence" value="ECO:0007669"/>
    <property type="project" value="InterPro"/>
</dbReference>
<feature type="domain" description="HTH araC/xylS-type" evidence="4">
    <location>
        <begin position="225"/>
        <end position="322"/>
    </location>
</feature>
<organism evidence="5 6">
    <name type="scientific">[Clostridium] methylpentosum DSM 5476</name>
    <dbReference type="NCBI Taxonomy" id="537013"/>
    <lineage>
        <taxon>Bacteria</taxon>
        <taxon>Bacillati</taxon>
        <taxon>Bacillota</taxon>
        <taxon>Clostridia</taxon>
        <taxon>Eubacteriales</taxon>
        <taxon>Oscillospiraceae</taxon>
        <taxon>Oscillospiraceae incertae sedis</taxon>
    </lineage>
</organism>
<dbReference type="InterPro" id="IPR009057">
    <property type="entry name" value="Homeodomain-like_sf"/>
</dbReference>
<dbReference type="SMART" id="SM00342">
    <property type="entry name" value="HTH_ARAC"/>
    <property type="match status" value="1"/>
</dbReference>
<accession>C0E9Q1</accession>
<name>C0E9Q1_9FIRM</name>
<evidence type="ECO:0000313" key="6">
    <source>
        <dbReference type="Proteomes" id="UP000003340"/>
    </source>
</evidence>
<reference evidence="5 6" key="2">
    <citation type="submission" date="2009-02" db="EMBL/GenBank/DDBJ databases">
        <title>Draft genome sequence of Clostridium methylpentosum (DSM 5476).</title>
        <authorList>
            <person name="Sudarsanam P."/>
            <person name="Ley R."/>
            <person name="Guruge J."/>
            <person name="Turnbaugh P.J."/>
            <person name="Mahowald M."/>
            <person name="Liep D."/>
            <person name="Gordon J."/>
        </authorList>
    </citation>
    <scope>NUCLEOTIDE SEQUENCE [LARGE SCALE GENOMIC DNA]</scope>
    <source>
        <strain evidence="5 6">DSM 5476</strain>
    </source>
</reference>
<dbReference type="HOGENOM" id="CLU_000445_88_0_9"/>
<dbReference type="InterPro" id="IPR018060">
    <property type="entry name" value="HTH_AraC"/>
</dbReference>
<dbReference type="GO" id="GO:0003700">
    <property type="term" value="F:DNA-binding transcription factor activity"/>
    <property type="evidence" value="ECO:0007669"/>
    <property type="project" value="InterPro"/>
</dbReference>
<dbReference type="EMBL" id="ACEC01000021">
    <property type="protein sequence ID" value="EEG31816.1"/>
    <property type="molecule type" value="Genomic_DNA"/>
</dbReference>
<keyword evidence="6" id="KW-1185">Reference proteome</keyword>
<evidence type="ECO:0000256" key="2">
    <source>
        <dbReference type="ARBA" id="ARBA00023125"/>
    </source>
</evidence>
<dbReference type="Gene3D" id="1.10.10.60">
    <property type="entry name" value="Homeodomain-like"/>
    <property type="match status" value="2"/>
</dbReference>
<evidence type="ECO:0000259" key="4">
    <source>
        <dbReference type="PROSITE" id="PS01124"/>
    </source>
</evidence>
<keyword evidence="2" id="KW-0238">DNA-binding</keyword>
<dbReference type="eggNOG" id="COG2207">
    <property type="taxonomic scope" value="Bacteria"/>
</dbReference>
<evidence type="ECO:0000256" key="3">
    <source>
        <dbReference type="ARBA" id="ARBA00023163"/>
    </source>
</evidence>
<dbReference type="PROSITE" id="PS01124">
    <property type="entry name" value="HTH_ARAC_FAMILY_2"/>
    <property type="match status" value="1"/>
</dbReference>
<dbReference type="Pfam" id="PF02311">
    <property type="entry name" value="AraC_binding"/>
    <property type="match status" value="1"/>
</dbReference>
<dbReference type="InterPro" id="IPR003313">
    <property type="entry name" value="AraC-bd"/>
</dbReference>
<gene>
    <name evidence="5" type="ORF">CLOSTMETH_00550</name>
</gene>